<keyword evidence="5 10" id="KW-0067">ATP-binding</keyword>
<dbReference type="SUPFAM" id="SSF63418">
    <property type="entry name" value="MurE/MurF N-terminal domain"/>
    <property type="match status" value="1"/>
</dbReference>
<dbReference type="EC" id="6.3.2.10" evidence="10 11"/>
<dbReference type="GO" id="GO:0051301">
    <property type="term" value="P:cell division"/>
    <property type="evidence" value="ECO:0007669"/>
    <property type="project" value="UniProtKB-KW"/>
</dbReference>
<dbReference type="Gene3D" id="3.40.1390.10">
    <property type="entry name" value="MurE/MurF, N-terminal domain"/>
    <property type="match status" value="1"/>
</dbReference>
<dbReference type="GO" id="GO:0009252">
    <property type="term" value="P:peptidoglycan biosynthetic process"/>
    <property type="evidence" value="ECO:0007669"/>
    <property type="project" value="UniProtKB-UniRule"/>
</dbReference>
<evidence type="ECO:0000313" key="15">
    <source>
        <dbReference type="EMBL" id="HHR48187.1"/>
    </source>
</evidence>
<dbReference type="InterPro" id="IPR036615">
    <property type="entry name" value="Mur_ligase_C_dom_sf"/>
</dbReference>
<keyword evidence="8 10" id="KW-0131">Cell cycle</keyword>
<comment type="pathway">
    <text evidence="10 11">Cell wall biogenesis; peptidoglycan biosynthesis.</text>
</comment>
<dbReference type="UniPathway" id="UPA00219"/>
<keyword evidence="4 10" id="KW-0547">Nucleotide-binding</keyword>
<comment type="caution">
    <text evidence="15">The sequence shown here is derived from an EMBL/GenBank/DDBJ whole genome shotgun (WGS) entry which is preliminary data.</text>
</comment>
<dbReference type="EMBL" id="DTHS01000009">
    <property type="protein sequence ID" value="HHR48187.1"/>
    <property type="molecule type" value="Genomic_DNA"/>
</dbReference>
<dbReference type="GO" id="GO:0005737">
    <property type="term" value="C:cytoplasm"/>
    <property type="evidence" value="ECO:0007669"/>
    <property type="project" value="UniProtKB-SubCell"/>
</dbReference>
<dbReference type="InterPro" id="IPR035911">
    <property type="entry name" value="MurE/MurF_N"/>
</dbReference>
<evidence type="ECO:0000259" key="13">
    <source>
        <dbReference type="Pfam" id="PF02875"/>
    </source>
</evidence>
<dbReference type="InterPro" id="IPR005863">
    <property type="entry name" value="UDP-N-AcMur_synth"/>
</dbReference>
<evidence type="ECO:0000256" key="7">
    <source>
        <dbReference type="ARBA" id="ARBA00022984"/>
    </source>
</evidence>
<evidence type="ECO:0000256" key="11">
    <source>
        <dbReference type="RuleBase" id="RU004136"/>
    </source>
</evidence>
<keyword evidence="6 10" id="KW-0133">Cell shape</keyword>
<evidence type="ECO:0000256" key="9">
    <source>
        <dbReference type="ARBA" id="ARBA00023316"/>
    </source>
</evidence>
<dbReference type="PANTHER" id="PTHR43024:SF1">
    <property type="entry name" value="UDP-N-ACETYLMURAMOYL-TRIPEPTIDE--D-ALANYL-D-ALANINE LIGASE"/>
    <property type="match status" value="1"/>
</dbReference>
<sequence>MLKISEILKATKGEVINNFADFSIAGINIDSRKIKTGELFVAIKGKNFDGHDFIKESIIKGAQAVIFDDFSKIKDLLPSPIPFIKVNDTKTALGDLAQYYRSLFSCQTIAVTGSNGKTTVKEMVAFLLAKKFKIVKAPESYNNDIGVPLTIFQLQKDIDFLILEMEMNQLGGIKRLCEIANPQIGIITNIGDTHLEFLKDRKGVAKEKSELLEYLSPKGIAILNNDDLLIKEVSKNFSLKKIFFGIKNQDCEIFATPLELGKEKTKILFLNIKELELPLIGIHNIYNFLASISVVKALDLDIFQFLDFKNFQPPPLRSQIFPLNKKIKVILDCYNANPSSMEMALENLKLIFKEERKIGILGDMKELGEKSEEFHYQLGKKASTVFAKIFFYGDYGEIVKKGFLANNRKAEDFYHFSSLKELIKTLIDILEEGDIILIKGSRVLKMEAIFYQLKEYYGKERN</sequence>
<feature type="domain" description="Mur ligase central" evidence="14">
    <location>
        <begin position="111"/>
        <end position="294"/>
    </location>
</feature>
<dbReference type="AlphaFoldDB" id="A0A7V5XZ13"/>
<dbReference type="Pfam" id="PF01225">
    <property type="entry name" value="Mur_ligase"/>
    <property type="match status" value="1"/>
</dbReference>
<keyword evidence="1 10" id="KW-0963">Cytoplasm</keyword>
<dbReference type="InterPro" id="IPR036565">
    <property type="entry name" value="Mur-like_cat_sf"/>
</dbReference>
<dbReference type="Pfam" id="PF08245">
    <property type="entry name" value="Mur_ligase_M"/>
    <property type="match status" value="1"/>
</dbReference>
<evidence type="ECO:0000259" key="12">
    <source>
        <dbReference type="Pfam" id="PF01225"/>
    </source>
</evidence>
<feature type="domain" description="Mur ligase N-terminal catalytic" evidence="12">
    <location>
        <begin position="24"/>
        <end position="100"/>
    </location>
</feature>
<dbReference type="GO" id="GO:0047480">
    <property type="term" value="F:UDP-N-acetylmuramoyl-tripeptide-D-alanyl-D-alanine ligase activity"/>
    <property type="evidence" value="ECO:0007669"/>
    <property type="project" value="UniProtKB-UniRule"/>
</dbReference>
<dbReference type="SUPFAM" id="SSF53623">
    <property type="entry name" value="MurD-like peptide ligases, catalytic domain"/>
    <property type="match status" value="1"/>
</dbReference>
<evidence type="ECO:0000256" key="5">
    <source>
        <dbReference type="ARBA" id="ARBA00022840"/>
    </source>
</evidence>
<keyword evidence="7 10" id="KW-0573">Peptidoglycan synthesis</keyword>
<dbReference type="GO" id="GO:0005524">
    <property type="term" value="F:ATP binding"/>
    <property type="evidence" value="ECO:0007669"/>
    <property type="project" value="UniProtKB-UniRule"/>
</dbReference>
<dbReference type="GO" id="GO:0008360">
    <property type="term" value="P:regulation of cell shape"/>
    <property type="evidence" value="ECO:0007669"/>
    <property type="project" value="UniProtKB-KW"/>
</dbReference>
<feature type="domain" description="Mur ligase C-terminal" evidence="13">
    <location>
        <begin position="317"/>
        <end position="442"/>
    </location>
</feature>
<evidence type="ECO:0000256" key="4">
    <source>
        <dbReference type="ARBA" id="ARBA00022741"/>
    </source>
</evidence>
<keyword evidence="3 10" id="KW-0132">Cell division</keyword>
<keyword evidence="2 10" id="KW-0436">Ligase</keyword>
<dbReference type="InterPro" id="IPR000713">
    <property type="entry name" value="Mur_ligase_N"/>
</dbReference>
<name>A0A7V5XZ13_UNCW3</name>
<dbReference type="PANTHER" id="PTHR43024">
    <property type="entry name" value="UDP-N-ACETYLMURAMOYL-TRIPEPTIDE--D-ALANYL-D-ALANINE LIGASE"/>
    <property type="match status" value="1"/>
</dbReference>
<evidence type="ECO:0000256" key="1">
    <source>
        <dbReference type="ARBA" id="ARBA00022490"/>
    </source>
</evidence>
<dbReference type="Pfam" id="PF02875">
    <property type="entry name" value="Mur_ligase_C"/>
    <property type="match status" value="1"/>
</dbReference>
<dbReference type="InterPro" id="IPR051046">
    <property type="entry name" value="MurCDEF_CellWall_CoF430Synth"/>
</dbReference>
<protein>
    <recommendedName>
        <fullName evidence="10 11">UDP-N-acetylmuramoyl-tripeptide--D-alanyl-D-alanine ligase</fullName>
        <ecNumber evidence="10 11">6.3.2.10</ecNumber>
    </recommendedName>
    <alternativeName>
        <fullName evidence="10">D-alanyl-D-alanine-adding enzyme</fullName>
    </alternativeName>
</protein>
<comment type="catalytic activity">
    <reaction evidence="10 11">
        <text>D-alanyl-D-alanine + UDP-N-acetyl-alpha-D-muramoyl-L-alanyl-gamma-D-glutamyl-meso-2,6-diaminopimelate + ATP = UDP-N-acetyl-alpha-D-muramoyl-L-alanyl-gamma-D-glutamyl-meso-2,6-diaminopimeloyl-D-alanyl-D-alanine + ADP + phosphate + H(+)</text>
        <dbReference type="Rhea" id="RHEA:28374"/>
        <dbReference type="ChEBI" id="CHEBI:15378"/>
        <dbReference type="ChEBI" id="CHEBI:30616"/>
        <dbReference type="ChEBI" id="CHEBI:43474"/>
        <dbReference type="ChEBI" id="CHEBI:57822"/>
        <dbReference type="ChEBI" id="CHEBI:61386"/>
        <dbReference type="ChEBI" id="CHEBI:83905"/>
        <dbReference type="ChEBI" id="CHEBI:456216"/>
        <dbReference type="EC" id="6.3.2.10"/>
    </reaction>
</comment>
<gene>
    <name evidence="10" type="primary">murF</name>
    <name evidence="15" type="ORF">ENV79_00870</name>
</gene>
<organism evidence="15">
    <name type="scientific">candidate division WOR-3 bacterium</name>
    <dbReference type="NCBI Taxonomy" id="2052148"/>
    <lineage>
        <taxon>Bacteria</taxon>
        <taxon>Bacteria division WOR-3</taxon>
    </lineage>
</organism>
<dbReference type="InterPro" id="IPR013221">
    <property type="entry name" value="Mur_ligase_cen"/>
</dbReference>
<dbReference type="SUPFAM" id="SSF53244">
    <property type="entry name" value="MurD-like peptide ligases, peptide-binding domain"/>
    <property type="match status" value="1"/>
</dbReference>
<feature type="binding site" evidence="10">
    <location>
        <begin position="113"/>
        <end position="119"/>
    </location>
    <ligand>
        <name>ATP</name>
        <dbReference type="ChEBI" id="CHEBI:30616"/>
    </ligand>
</feature>
<evidence type="ECO:0000259" key="14">
    <source>
        <dbReference type="Pfam" id="PF08245"/>
    </source>
</evidence>
<dbReference type="InterPro" id="IPR004101">
    <property type="entry name" value="Mur_ligase_C"/>
</dbReference>
<dbReference type="HAMAP" id="MF_02019">
    <property type="entry name" value="MurF"/>
    <property type="match status" value="1"/>
</dbReference>
<comment type="subcellular location">
    <subcellularLocation>
        <location evidence="10 11">Cytoplasm</location>
    </subcellularLocation>
</comment>
<dbReference type="Gene3D" id="3.40.1190.10">
    <property type="entry name" value="Mur-like, catalytic domain"/>
    <property type="match status" value="1"/>
</dbReference>
<evidence type="ECO:0000256" key="6">
    <source>
        <dbReference type="ARBA" id="ARBA00022960"/>
    </source>
</evidence>
<dbReference type="Gene3D" id="3.90.190.20">
    <property type="entry name" value="Mur ligase, C-terminal domain"/>
    <property type="match status" value="1"/>
</dbReference>
<evidence type="ECO:0000256" key="8">
    <source>
        <dbReference type="ARBA" id="ARBA00023306"/>
    </source>
</evidence>
<accession>A0A7V5XZ13</accession>
<evidence type="ECO:0000256" key="2">
    <source>
        <dbReference type="ARBA" id="ARBA00022598"/>
    </source>
</evidence>
<dbReference type="NCBIfam" id="TIGR01143">
    <property type="entry name" value="murF"/>
    <property type="match status" value="1"/>
</dbReference>
<reference evidence="15" key="1">
    <citation type="journal article" date="2020" name="mSystems">
        <title>Genome- and Community-Level Interaction Insights into Carbon Utilization and Element Cycling Functions of Hydrothermarchaeota in Hydrothermal Sediment.</title>
        <authorList>
            <person name="Zhou Z."/>
            <person name="Liu Y."/>
            <person name="Xu W."/>
            <person name="Pan J."/>
            <person name="Luo Z.H."/>
            <person name="Li M."/>
        </authorList>
    </citation>
    <scope>NUCLEOTIDE SEQUENCE [LARGE SCALE GENOMIC DNA]</scope>
    <source>
        <strain evidence="15">SpSt-791</strain>
    </source>
</reference>
<evidence type="ECO:0000256" key="10">
    <source>
        <dbReference type="HAMAP-Rule" id="MF_02019"/>
    </source>
</evidence>
<comment type="similarity">
    <text evidence="10">Belongs to the MurCDEF family. MurF subfamily.</text>
</comment>
<dbReference type="GO" id="GO:0071555">
    <property type="term" value="P:cell wall organization"/>
    <property type="evidence" value="ECO:0007669"/>
    <property type="project" value="UniProtKB-KW"/>
</dbReference>
<evidence type="ECO:0000256" key="3">
    <source>
        <dbReference type="ARBA" id="ARBA00022618"/>
    </source>
</evidence>
<comment type="function">
    <text evidence="10 11">Involved in cell wall formation. Catalyzes the final step in the synthesis of UDP-N-acetylmuramoyl-pentapeptide, the precursor of murein.</text>
</comment>
<keyword evidence="9 10" id="KW-0961">Cell wall biogenesis/degradation</keyword>
<proteinExistence type="inferred from homology"/>